<keyword evidence="2" id="KW-1185">Reference proteome</keyword>
<proteinExistence type="predicted"/>
<organism evidence="1 2">
    <name type="scientific">Micromonospora humida</name>
    <dbReference type="NCBI Taxonomy" id="2809018"/>
    <lineage>
        <taxon>Bacteria</taxon>
        <taxon>Bacillati</taxon>
        <taxon>Actinomycetota</taxon>
        <taxon>Actinomycetes</taxon>
        <taxon>Micromonosporales</taxon>
        <taxon>Micromonosporaceae</taxon>
        <taxon>Micromonospora</taxon>
    </lineage>
</organism>
<accession>A0ABS2IYM8</accession>
<evidence type="ECO:0000313" key="1">
    <source>
        <dbReference type="EMBL" id="MBM7079179.1"/>
    </source>
</evidence>
<reference evidence="1 2" key="1">
    <citation type="submission" date="2021-02" db="EMBL/GenBank/DDBJ databases">
        <authorList>
            <person name="Ra J.-S."/>
        </authorList>
    </citation>
    <scope>NUCLEOTIDE SEQUENCE [LARGE SCALE GENOMIC DNA]</scope>
    <source>
        <strain evidence="1 2">MMS20-R1-14</strain>
    </source>
</reference>
<dbReference type="RefSeq" id="WP_204927037.1">
    <property type="nucleotide sequence ID" value="NZ_JAFEUC010000012.1"/>
</dbReference>
<protein>
    <submittedName>
        <fullName evidence="1">Uncharacterized protein</fullName>
    </submittedName>
</protein>
<name>A0ABS2IYM8_9ACTN</name>
<dbReference type="EMBL" id="JAFEUC010000012">
    <property type="protein sequence ID" value="MBM7079179.1"/>
    <property type="molecule type" value="Genomic_DNA"/>
</dbReference>
<sequence length="238" mass="26646">MTGDVFAGIGIPGVERIEGDDQLLAMIVSHPCSMRDGHELRPAPQALRVVRSAAIDLTAWKQHFDRMPLPNLQGRSGDDDTADSEDFYAALFEMRGRVPTTEINLDNRVACLSEEGVGFLHQRMGHADTRFAPRVADLVESCASPFAEAELAEEWNTQLLTRNGELDSLNRDEVLLRAAKDFDEVLSELRRAPSPNGKKQMQYRLRDDLGLPKKRPGVRREIAKIIKQRQAEDDQATV</sequence>
<dbReference type="Proteomes" id="UP001518872">
    <property type="component" value="Unassembled WGS sequence"/>
</dbReference>
<gene>
    <name evidence="1" type="ORF">JQX11_22940</name>
</gene>
<comment type="caution">
    <text evidence="1">The sequence shown here is derived from an EMBL/GenBank/DDBJ whole genome shotgun (WGS) entry which is preliminary data.</text>
</comment>
<evidence type="ECO:0000313" key="2">
    <source>
        <dbReference type="Proteomes" id="UP001518872"/>
    </source>
</evidence>